<feature type="transmembrane region" description="Helical" evidence="2">
    <location>
        <begin position="7"/>
        <end position="27"/>
    </location>
</feature>
<keyword evidence="2" id="KW-1133">Transmembrane helix</keyword>
<evidence type="ECO:0000256" key="2">
    <source>
        <dbReference type="SAM" id="Phobius"/>
    </source>
</evidence>
<comment type="caution">
    <text evidence="4">The sequence shown here is derived from an EMBL/GenBank/DDBJ whole genome shotgun (WGS) entry which is preliminary data.</text>
</comment>
<keyword evidence="2" id="KW-0812">Transmembrane</keyword>
<evidence type="ECO:0000259" key="3">
    <source>
        <dbReference type="Pfam" id="PF02470"/>
    </source>
</evidence>
<name>H0E615_9ACTN</name>
<evidence type="ECO:0000256" key="1">
    <source>
        <dbReference type="SAM" id="MobiDB-lite"/>
    </source>
</evidence>
<protein>
    <recommendedName>
        <fullName evidence="3">Mce/MlaD domain-containing protein</fullName>
    </recommendedName>
</protein>
<dbReference type="InterPro" id="IPR052336">
    <property type="entry name" value="MlaD_Phospholipid_Transporter"/>
</dbReference>
<feature type="region of interest" description="Disordered" evidence="1">
    <location>
        <begin position="413"/>
        <end position="437"/>
    </location>
</feature>
<dbReference type="GO" id="GO:0005576">
    <property type="term" value="C:extracellular region"/>
    <property type="evidence" value="ECO:0007669"/>
    <property type="project" value="TreeGrafter"/>
</dbReference>
<accession>H0E615</accession>
<evidence type="ECO:0000313" key="5">
    <source>
        <dbReference type="Proteomes" id="UP000005143"/>
    </source>
</evidence>
<reference evidence="4 5" key="1">
    <citation type="journal article" date="2013" name="Biodegradation">
        <title>Quantitative proteomic analysis of ibuprofen-degrading Patulibacter sp. strain I11.</title>
        <authorList>
            <person name="Almeida B."/>
            <person name="Kjeldal H."/>
            <person name="Lolas I."/>
            <person name="Knudsen A.D."/>
            <person name="Carvalho G."/>
            <person name="Nielsen K.L."/>
            <person name="Barreto Crespo M.T."/>
            <person name="Stensballe A."/>
            <person name="Nielsen J.L."/>
        </authorList>
    </citation>
    <scope>NUCLEOTIDE SEQUENCE [LARGE SCALE GENOMIC DNA]</scope>
    <source>
        <strain evidence="4 5">I11</strain>
    </source>
</reference>
<dbReference type="PANTHER" id="PTHR33371:SF16">
    <property type="entry name" value="MCE-FAMILY PROTEIN MCE3F"/>
    <property type="match status" value="1"/>
</dbReference>
<keyword evidence="2" id="KW-0472">Membrane</keyword>
<dbReference type="OrthoDB" id="4741753at2"/>
<gene>
    <name evidence="4" type="ORF">PAI11_22650</name>
</gene>
<dbReference type="Proteomes" id="UP000005143">
    <property type="component" value="Unassembled WGS sequence"/>
</dbReference>
<dbReference type="Pfam" id="PF02470">
    <property type="entry name" value="MlaD"/>
    <property type="match status" value="1"/>
</dbReference>
<dbReference type="EMBL" id="AGUD01000198">
    <property type="protein sequence ID" value="EHN10873.1"/>
    <property type="molecule type" value="Genomic_DNA"/>
</dbReference>
<evidence type="ECO:0000313" key="4">
    <source>
        <dbReference type="EMBL" id="EHN10873.1"/>
    </source>
</evidence>
<proteinExistence type="predicted"/>
<sequence length="437" mass="45791">MRLPTRLVLPLFVVLAAIAVVVIVGGGSRDYRVSLRLADAGQVIPGNDVTVAGQRIGTVTDVGLAADRQARIQLRITDEHWQPLHRGTRATITPGGLAGQSNRVIALEPGPRSAPRIADGGALDPADVRGIVDLDHVLTALDARTRGRLARLLRRADANLAGTGPDGSRTLDAAGPAVTAAGDLLQDVSGQEPALDRLLRSADALTGTIAAHEGDLRQGLRSTREVIGTVAAHRADLTRTLERSPALVRDATLTLRRARPTLTRLEPTIDAAAPLVEPITTLARRLDGSGPRLLSALGDGSDLVRLADPLLDRLPTVLPEIRTGLDDVRTTLRPLLPVMNQIRPYVPDVLGGFTSGFAGTAGGYYDANGNYGRASVNLGGGLLDGFLPNLLPNLLGQKGIRTGLVNRCPGAAAPPAADGSNPWVPAGVHCDRGDDER</sequence>
<organism evidence="4 5">
    <name type="scientific">Patulibacter medicamentivorans</name>
    <dbReference type="NCBI Taxonomy" id="1097667"/>
    <lineage>
        <taxon>Bacteria</taxon>
        <taxon>Bacillati</taxon>
        <taxon>Actinomycetota</taxon>
        <taxon>Thermoleophilia</taxon>
        <taxon>Solirubrobacterales</taxon>
        <taxon>Patulibacteraceae</taxon>
        <taxon>Patulibacter</taxon>
    </lineage>
</organism>
<dbReference type="PANTHER" id="PTHR33371">
    <property type="entry name" value="INTERMEMBRANE PHOSPHOLIPID TRANSPORT SYSTEM BINDING PROTEIN MLAD-RELATED"/>
    <property type="match status" value="1"/>
</dbReference>
<dbReference type="AlphaFoldDB" id="H0E615"/>
<feature type="domain" description="Mce/MlaD" evidence="3">
    <location>
        <begin position="30"/>
        <end position="110"/>
    </location>
</feature>
<dbReference type="InterPro" id="IPR003399">
    <property type="entry name" value="Mce/MlaD"/>
</dbReference>
<dbReference type="RefSeq" id="WP_007574985.1">
    <property type="nucleotide sequence ID" value="NZ_AGUD01000198.1"/>
</dbReference>
<keyword evidence="5" id="KW-1185">Reference proteome</keyword>